<dbReference type="SUPFAM" id="SSF52540">
    <property type="entry name" value="P-loop containing nucleoside triphosphate hydrolases"/>
    <property type="match status" value="2"/>
</dbReference>
<evidence type="ECO:0000313" key="6">
    <source>
        <dbReference type="EMBL" id="NYI93367.1"/>
    </source>
</evidence>
<dbReference type="Pfam" id="PF00005">
    <property type="entry name" value="ABC_tran"/>
    <property type="match status" value="2"/>
</dbReference>
<dbReference type="GO" id="GO:0055085">
    <property type="term" value="P:transmembrane transport"/>
    <property type="evidence" value="ECO:0007669"/>
    <property type="project" value="UniProtKB-ARBA"/>
</dbReference>
<name>A0A853BFM9_9PSEU</name>
<gene>
    <name evidence="6" type="ORF">HNR02_006742</name>
</gene>
<dbReference type="PANTHER" id="PTHR43776">
    <property type="entry name" value="TRANSPORT ATP-BINDING PROTEIN"/>
    <property type="match status" value="1"/>
</dbReference>
<feature type="domain" description="ABC transporter" evidence="5">
    <location>
        <begin position="235"/>
        <end position="474"/>
    </location>
</feature>
<dbReference type="CDD" id="cd03257">
    <property type="entry name" value="ABC_NikE_OppD_transporters"/>
    <property type="match status" value="1"/>
</dbReference>
<dbReference type="Proteomes" id="UP000549616">
    <property type="component" value="Unassembled WGS sequence"/>
</dbReference>
<dbReference type="RefSeq" id="WP_179777553.1">
    <property type="nucleotide sequence ID" value="NZ_JACCFK010000002.1"/>
</dbReference>
<dbReference type="Gene3D" id="3.40.50.300">
    <property type="entry name" value="P-loop containing nucleotide triphosphate hydrolases"/>
    <property type="match status" value="2"/>
</dbReference>
<evidence type="ECO:0000256" key="4">
    <source>
        <dbReference type="ARBA" id="ARBA00022840"/>
    </source>
</evidence>
<dbReference type="EMBL" id="JACCFK010000002">
    <property type="protein sequence ID" value="NYI93367.1"/>
    <property type="molecule type" value="Genomic_DNA"/>
</dbReference>
<evidence type="ECO:0000259" key="5">
    <source>
        <dbReference type="PROSITE" id="PS50893"/>
    </source>
</evidence>
<keyword evidence="3" id="KW-0547">Nucleotide-binding</keyword>
<proteinExistence type="inferred from homology"/>
<evidence type="ECO:0000256" key="3">
    <source>
        <dbReference type="ARBA" id="ARBA00022741"/>
    </source>
</evidence>
<dbReference type="InterPro" id="IPR003593">
    <property type="entry name" value="AAA+_ATPase"/>
</dbReference>
<keyword evidence="4 6" id="KW-0067">ATP-binding</keyword>
<feature type="domain" description="ABC transporter" evidence="5">
    <location>
        <begin position="4"/>
        <end position="235"/>
    </location>
</feature>
<dbReference type="InterPro" id="IPR003439">
    <property type="entry name" value="ABC_transporter-like_ATP-bd"/>
</dbReference>
<keyword evidence="2" id="KW-0813">Transport</keyword>
<dbReference type="PROSITE" id="PS00211">
    <property type="entry name" value="ABC_TRANSPORTER_1"/>
    <property type="match status" value="2"/>
</dbReference>
<dbReference type="InterPro" id="IPR027417">
    <property type="entry name" value="P-loop_NTPase"/>
</dbReference>
<evidence type="ECO:0000256" key="2">
    <source>
        <dbReference type="ARBA" id="ARBA00022448"/>
    </source>
</evidence>
<reference evidence="6 7" key="1">
    <citation type="submission" date="2020-07" db="EMBL/GenBank/DDBJ databases">
        <title>Sequencing the genomes of 1000 actinobacteria strains.</title>
        <authorList>
            <person name="Klenk H.-P."/>
        </authorList>
    </citation>
    <scope>NUCLEOTIDE SEQUENCE [LARGE SCALE GENOMIC DNA]</scope>
    <source>
        <strain evidence="6 7">DSM 104006</strain>
    </source>
</reference>
<accession>A0A853BFM9</accession>
<comment type="similarity">
    <text evidence="1">Belongs to the ABC transporter superfamily.</text>
</comment>
<dbReference type="InterPro" id="IPR050319">
    <property type="entry name" value="ABC_transp_ATP-bind"/>
</dbReference>
<sequence length="487" mass="50091">MTLVEIRGLTLATADGPIVDGVDLTVAPGEAVGVVGPSGSGKTSTALAVLGHLRPGVRHTGGRVLVTGQDMLPRPAPGIRGVVTGYVGQDPGAALNPYARVGAFLRVMAGGAAEVDRLLARVGLDAGLAHRYPHQLSGGQQQRVVIAAALARSPRLLVLDEPTTALDLVAKQEVTGELARLRDEGIALLWISHDLATVEAGTDRVVAFAGGRVVPGTAGPVRPAAVRSTTGGIVLEGRSLTAAHGPRTVLSEVDFAVRGGECLAVLGTSGAGKSTLARRIAGLHPGGGTVLLDGEALPDVVHRRGRAQRAALGLVAQSPVEALHPRQTVRTALDRPLRTLRGMRDREARASEITRLLEAVHLPAGFAGRLPGELSGGQRQRVSIARALAAGPRVLVCDEPTSALDAATGAEILALLGELRARHGLAVVLITHDATVAVSAADRLLVLADGRVTADGPVRELVPGHEDPDQAVIRLLGGSRPLSPTHP</sequence>
<dbReference type="InterPro" id="IPR017871">
    <property type="entry name" value="ABC_transporter-like_CS"/>
</dbReference>
<dbReference type="AlphaFoldDB" id="A0A853BFM9"/>
<organism evidence="6 7">
    <name type="scientific">Amycolatopsis endophytica</name>
    <dbReference type="NCBI Taxonomy" id="860233"/>
    <lineage>
        <taxon>Bacteria</taxon>
        <taxon>Bacillati</taxon>
        <taxon>Actinomycetota</taxon>
        <taxon>Actinomycetes</taxon>
        <taxon>Pseudonocardiales</taxon>
        <taxon>Pseudonocardiaceae</taxon>
        <taxon>Amycolatopsis</taxon>
    </lineage>
</organism>
<keyword evidence="7" id="KW-1185">Reference proteome</keyword>
<dbReference type="PROSITE" id="PS50893">
    <property type="entry name" value="ABC_TRANSPORTER_2"/>
    <property type="match status" value="2"/>
</dbReference>
<dbReference type="SMART" id="SM00382">
    <property type="entry name" value="AAA"/>
    <property type="match status" value="2"/>
</dbReference>
<dbReference type="PANTHER" id="PTHR43776:SF7">
    <property type="entry name" value="D,D-DIPEPTIDE TRANSPORT ATP-BINDING PROTEIN DDPF-RELATED"/>
    <property type="match status" value="1"/>
</dbReference>
<dbReference type="GO" id="GO:0005524">
    <property type="term" value="F:ATP binding"/>
    <property type="evidence" value="ECO:0007669"/>
    <property type="project" value="UniProtKB-KW"/>
</dbReference>
<dbReference type="GO" id="GO:0016887">
    <property type="term" value="F:ATP hydrolysis activity"/>
    <property type="evidence" value="ECO:0007669"/>
    <property type="project" value="InterPro"/>
</dbReference>
<evidence type="ECO:0000313" key="7">
    <source>
        <dbReference type="Proteomes" id="UP000549616"/>
    </source>
</evidence>
<comment type="caution">
    <text evidence="6">The sequence shown here is derived from an EMBL/GenBank/DDBJ whole genome shotgun (WGS) entry which is preliminary data.</text>
</comment>
<evidence type="ECO:0000256" key="1">
    <source>
        <dbReference type="ARBA" id="ARBA00005417"/>
    </source>
</evidence>
<protein>
    <submittedName>
        <fullName evidence="6">Peptide/nickel transport system ATP-binding protein</fullName>
    </submittedName>
</protein>